<evidence type="ECO:0000256" key="1">
    <source>
        <dbReference type="ARBA" id="ARBA00023125"/>
    </source>
</evidence>
<sequence length="91" mass="10536">MKNTKLKRLRLAHLWTISQAANKVGVSTLTFSRWENGVQRPQLVYLASLCSIFGKTPEELGYEDLVRVDEMPRPHEMVQLSRPKRRLSSKL</sequence>
<dbReference type="SMART" id="SM00530">
    <property type="entry name" value="HTH_XRE"/>
    <property type="match status" value="1"/>
</dbReference>
<evidence type="ECO:0000313" key="3">
    <source>
        <dbReference type="EMBL" id="EFH88273.1"/>
    </source>
</evidence>
<reference evidence="3 4" key="1">
    <citation type="journal article" date="2011" name="Stand. Genomic Sci.">
        <title>Non-contiguous finished genome sequence and contextual data of the filamentous soil bacterium Ktedonobacter racemifer type strain (SOSP1-21).</title>
        <authorList>
            <person name="Chang Y.J."/>
            <person name="Land M."/>
            <person name="Hauser L."/>
            <person name="Chertkov O."/>
            <person name="Del Rio T.G."/>
            <person name="Nolan M."/>
            <person name="Copeland A."/>
            <person name="Tice H."/>
            <person name="Cheng J.F."/>
            <person name="Lucas S."/>
            <person name="Han C."/>
            <person name="Goodwin L."/>
            <person name="Pitluck S."/>
            <person name="Ivanova N."/>
            <person name="Ovchinikova G."/>
            <person name="Pati A."/>
            <person name="Chen A."/>
            <person name="Palaniappan K."/>
            <person name="Mavromatis K."/>
            <person name="Liolios K."/>
            <person name="Brettin T."/>
            <person name="Fiebig A."/>
            <person name="Rohde M."/>
            <person name="Abt B."/>
            <person name="Goker M."/>
            <person name="Detter J.C."/>
            <person name="Woyke T."/>
            <person name="Bristow J."/>
            <person name="Eisen J.A."/>
            <person name="Markowitz V."/>
            <person name="Hugenholtz P."/>
            <person name="Kyrpides N.C."/>
            <person name="Klenk H.P."/>
            <person name="Lapidus A."/>
        </authorList>
    </citation>
    <scope>NUCLEOTIDE SEQUENCE [LARGE SCALE GENOMIC DNA]</scope>
    <source>
        <strain evidence="4">DSM 44963</strain>
    </source>
</reference>
<dbReference type="Proteomes" id="UP000004508">
    <property type="component" value="Unassembled WGS sequence"/>
</dbReference>
<protein>
    <submittedName>
        <fullName evidence="3">Transcriptional regulator, XRE family</fullName>
    </submittedName>
</protein>
<keyword evidence="4" id="KW-1185">Reference proteome</keyword>
<name>D6TDC8_KTERA</name>
<feature type="domain" description="HTH cro/C1-type" evidence="2">
    <location>
        <begin position="6"/>
        <end position="60"/>
    </location>
</feature>
<dbReference type="CDD" id="cd00093">
    <property type="entry name" value="HTH_XRE"/>
    <property type="match status" value="1"/>
</dbReference>
<dbReference type="AlphaFoldDB" id="D6TDC8"/>
<keyword evidence="1" id="KW-0238">DNA-binding</keyword>
<evidence type="ECO:0000313" key="4">
    <source>
        <dbReference type="Proteomes" id="UP000004508"/>
    </source>
</evidence>
<dbReference type="Gene3D" id="1.10.260.40">
    <property type="entry name" value="lambda repressor-like DNA-binding domains"/>
    <property type="match status" value="1"/>
</dbReference>
<proteinExistence type="predicted"/>
<dbReference type="SUPFAM" id="SSF47413">
    <property type="entry name" value="lambda repressor-like DNA-binding domains"/>
    <property type="match status" value="1"/>
</dbReference>
<accession>D6TDC8</accession>
<dbReference type="InterPro" id="IPR001387">
    <property type="entry name" value="Cro/C1-type_HTH"/>
</dbReference>
<dbReference type="PANTHER" id="PTHR46558">
    <property type="entry name" value="TRACRIPTIONAL REGULATORY PROTEIN-RELATED-RELATED"/>
    <property type="match status" value="1"/>
</dbReference>
<dbReference type="PROSITE" id="PS50943">
    <property type="entry name" value="HTH_CROC1"/>
    <property type="match status" value="1"/>
</dbReference>
<evidence type="ECO:0000259" key="2">
    <source>
        <dbReference type="PROSITE" id="PS50943"/>
    </source>
</evidence>
<dbReference type="InParanoid" id="D6TDC8"/>
<dbReference type="PANTHER" id="PTHR46558:SF4">
    <property type="entry name" value="DNA-BIDING PHAGE PROTEIN"/>
    <property type="match status" value="1"/>
</dbReference>
<dbReference type="Pfam" id="PF01381">
    <property type="entry name" value="HTH_3"/>
    <property type="match status" value="1"/>
</dbReference>
<dbReference type="GO" id="GO:0003677">
    <property type="term" value="F:DNA binding"/>
    <property type="evidence" value="ECO:0007669"/>
    <property type="project" value="UniProtKB-KW"/>
</dbReference>
<gene>
    <name evidence="3" type="ORF">Krac_9695</name>
</gene>
<organism evidence="3 4">
    <name type="scientific">Ktedonobacter racemifer DSM 44963</name>
    <dbReference type="NCBI Taxonomy" id="485913"/>
    <lineage>
        <taxon>Bacteria</taxon>
        <taxon>Bacillati</taxon>
        <taxon>Chloroflexota</taxon>
        <taxon>Ktedonobacteria</taxon>
        <taxon>Ktedonobacterales</taxon>
        <taxon>Ktedonobacteraceae</taxon>
        <taxon>Ktedonobacter</taxon>
    </lineage>
</organism>
<dbReference type="InterPro" id="IPR010982">
    <property type="entry name" value="Lambda_DNA-bd_dom_sf"/>
</dbReference>
<comment type="caution">
    <text evidence="3">The sequence shown here is derived from an EMBL/GenBank/DDBJ whole genome shotgun (WGS) entry which is preliminary data.</text>
</comment>
<dbReference type="EMBL" id="ADVG01000001">
    <property type="protein sequence ID" value="EFH88273.1"/>
    <property type="molecule type" value="Genomic_DNA"/>
</dbReference>
<dbReference type="RefSeq" id="WP_007904132.1">
    <property type="nucleotide sequence ID" value="NZ_ADVG01000001.1"/>
</dbReference>
<dbReference type="OrthoDB" id="3215106at2"/>